<dbReference type="CDD" id="cd02440">
    <property type="entry name" value="AdoMet_MTases"/>
    <property type="match status" value="1"/>
</dbReference>
<feature type="domain" description="Methyltransferase" evidence="3">
    <location>
        <begin position="102"/>
        <end position="171"/>
    </location>
</feature>
<reference evidence="5" key="1">
    <citation type="submission" date="2017-01" db="EMBL/GenBank/DDBJ databases">
        <authorList>
            <person name="Varghese N."/>
            <person name="Submissions S."/>
        </authorList>
    </citation>
    <scope>NUCLEOTIDE SEQUENCE [LARGE SCALE GENOMIC DNA]</scope>
    <source>
        <strain evidence="5">DSM 44531</strain>
    </source>
</reference>
<dbReference type="InterPro" id="IPR041698">
    <property type="entry name" value="Methyltransf_25"/>
</dbReference>
<dbReference type="SUPFAM" id="SSF53335">
    <property type="entry name" value="S-adenosyl-L-methionine-dependent methyltransferases"/>
    <property type="match status" value="1"/>
</dbReference>
<dbReference type="AlphaFoldDB" id="A0A1N7K584"/>
<dbReference type="Proteomes" id="UP000186292">
    <property type="component" value="Unassembled WGS sequence"/>
</dbReference>
<evidence type="ECO:0000313" key="5">
    <source>
        <dbReference type="Proteomes" id="UP000186292"/>
    </source>
</evidence>
<keyword evidence="4" id="KW-0808">Transferase</keyword>
<keyword evidence="1" id="KW-0479">Metal-binding</keyword>
<dbReference type="InterPro" id="IPR029063">
    <property type="entry name" value="SAM-dependent_MTases_sf"/>
</dbReference>
<keyword evidence="2" id="KW-0949">S-adenosyl-L-methionine</keyword>
<dbReference type="EMBL" id="FTOF01000014">
    <property type="protein sequence ID" value="SIS56710.1"/>
    <property type="molecule type" value="Genomic_DNA"/>
</dbReference>
<sequence length="289" mass="30923">MLKDIVDVLADPVDGSALTGADDYNRLVSETGHSYDVAKQGYVTLASGAGIAHQGDSPEMVTSREAFLSRGHFAPFVETVTERVLDALQCLPLDDAAATPTILEVGAGTGYYLTHTLDAVENSRGIGVDIAGPAAKHLAKAHRNIGAVVADVWSGLPVRDCSVDVITVIFAPRNPQEFARVLVDDGEVLILTPQAGHLDELREPLGILGVEEGKQERMLEQAKGYLVPVGEPELIEFPMNLDRESIAAQVGMSPSARHLDPEVLAERVADLPETMTVTARAQLTRMKKA</sequence>
<dbReference type="InterPro" id="IPR016718">
    <property type="entry name" value="rRNA_m1G-MeTrfase_A_prd"/>
</dbReference>
<evidence type="ECO:0000256" key="1">
    <source>
        <dbReference type="PIRSR" id="PIRSR018249-1"/>
    </source>
</evidence>
<feature type="binding site" evidence="2">
    <location>
        <position position="197"/>
    </location>
    <ligand>
        <name>S-adenosyl-L-methionine</name>
        <dbReference type="ChEBI" id="CHEBI:59789"/>
    </ligand>
</feature>
<dbReference type="Pfam" id="PF13649">
    <property type="entry name" value="Methyltransf_25"/>
    <property type="match status" value="1"/>
</dbReference>
<feature type="binding site" evidence="2">
    <location>
        <position position="73"/>
    </location>
    <ligand>
        <name>S-adenosyl-L-methionine</name>
        <dbReference type="ChEBI" id="CHEBI:59789"/>
    </ligand>
</feature>
<dbReference type="OrthoDB" id="108476at2"/>
<dbReference type="PIRSF" id="PIRSF018249">
    <property type="entry name" value="MyrA_prd"/>
    <property type="match status" value="1"/>
</dbReference>
<feature type="binding site" evidence="2">
    <location>
        <begin position="109"/>
        <end position="110"/>
    </location>
    <ligand>
        <name>S-adenosyl-L-methionine</name>
        <dbReference type="ChEBI" id="CHEBI:59789"/>
    </ligand>
</feature>
<dbReference type="STRING" id="1161099.SAMN05444817_11436"/>
<name>A0A1N7K584_9CORY</name>
<evidence type="ECO:0000259" key="3">
    <source>
        <dbReference type="Pfam" id="PF13649"/>
    </source>
</evidence>
<feature type="binding site" evidence="1">
    <location>
        <position position="33"/>
    </location>
    <ligand>
        <name>Zn(2+)</name>
        <dbReference type="ChEBI" id="CHEBI:29105"/>
    </ligand>
</feature>
<dbReference type="GO" id="GO:0032259">
    <property type="term" value="P:methylation"/>
    <property type="evidence" value="ECO:0007669"/>
    <property type="project" value="UniProtKB-KW"/>
</dbReference>
<dbReference type="GO" id="GO:0046872">
    <property type="term" value="F:metal ion binding"/>
    <property type="evidence" value="ECO:0007669"/>
    <property type="project" value="UniProtKB-KW"/>
</dbReference>
<accession>A0A1N7K584</accession>
<dbReference type="Gene3D" id="3.40.50.150">
    <property type="entry name" value="Vaccinia Virus protein VP39"/>
    <property type="match status" value="1"/>
</dbReference>
<gene>
    <name evidence="4" type="ORF">SAMN05444817_11436</name>
</gene>
<dbReference type="GO" id="GO:0008168">
    <property type="term" value="F:methyltransferase activity"/>
    <property type="evidence" value="ECO:0007669"/>
    <property type="project" value="UniProtKB-KW"/>
</dbReference>
<evidence type="ECO:0000313" key="4">
    <source>
        <dbReference type="EMBL" id="SIS56710.1"/>
    </source>
</evidence>
<keyword evidence="1" id="KW-0862">Zinc</keyword>
<evidence type="ECO:0000256" key="2">
    <source>
        <dbReference type="PIRSR" id="PIRSR018249-2"/>
    </source>
</evidence>
<organism evidence="4 5">
    <name type="scientific">Corynebacterium appendicis CIP 107643</name>
    <dbReference type="NCBI Taxonomy" id="1161099"/>
    <lineage>
        <taxon>Bacteria</taxon>
        <taxon>Bacillati</taxon>
        <taxon>Actinomycetota</taxon>
        <taxon>Actinomycetes</taxon>
        <taxon>Mycobacteriales</taxon>
        <taxon>Corynebacteriaceae</taxon>
        <taxon>Corynebacterium</taxon>
    </lineage>
</organism>
<keyword evidence="5" id="KW-1185">Reference proteome</keyword>
<proteinExistence type="predicted"/>
<protein>
    <submittedName>
        <fullName evidence="4">23S rRNA (Guanine745-N1)-methyltransferase</fullName>
    </submittedName>
</protein>
<dbReference type="RefSeq" id="WP_076599866.1">
    <property type="nucleotide sequence ID" value="NZ_CP046976.1"/>
</dbReference>
<keyword evidence="4" id="KW-0489">Methyltransferase</keyword>